<keyword evidence="11" id="KW-0067">ATP-binding</keyword>
<evidence type="ECO:0000256" key="3">
    <source>
        <dbReference type="ARBA" id="ARBA00012418"/>
    </source>
</evidence>
<dbReference type="FunFam" id="3.30.300.30:FF:000002">
    <property type="entry name" value="Long-chain fatty acid transport protein 1"/>
    <property type="match status" value="1"/>
</dbReference>
<dbReference type="Pfam" id="PF04998">
    <property type="entry name" value="RNA_pol_Rpb1_5"/>
    <property type="match status" value="1"/>
</dbReference>
<proteinExistence type="inferred from homology"/>
<dbReference type="Gene3D" id="3.40.50.12780">
    <property type="entry name" value="N-terminal domain of ligase-like"/>
    <property type="match status" value="1"/>
</dbReference>
<evidence type="ECO:0000256" key="1">
    <source>
        <dbReference type="ARBA" id="ARBA00004123"/>
    </source>
</evidence>
<feature type="transmembrane region" description="Helical" evidence="20">
    <location>
        <begin position="336"/>
        <end position="366"/>
    </location>
</feature>
<reference evidence="24" key="1">
    <citation type="submission" date="2016-11" db="UniProtKB">
        <authorList>
            <consortium name="WormBaseParasite"/>
        </authorList>
    </citation>
    <scope>IDENTIFICATION</scope>
</reference>
<keyword evidence="7" id="KW-0677">Repeat</keyword>
<accession>A0A1I7X5I4</accession>
<feature type="transmembrane region" description="Helical" evidence="20">
    <location>
        <begin position="400"/>
        <end position="419"/>
    </location>
</feature>
<comment type="catalytic activity">
    <reaction evidence="16">
        <text>a very long-chain fatty acid + ATP + CoA = a very long-chain fatty acyl-CoA + AMP + diphosphate</text>
        <dbReference type="Rhea" id="RHEA:54536"/>
        <dbReference type="ChEBI" id="CHEBI:30616"/>
        <dbReference type="ChEBI" id="CHEBI:33019"/>
        <dbReference type="ChEBI" id="CHEBI:57287"/>
        <dbReference type="ChEBI" id="CHEBI:58950"/>
        <dbReference type="ChEBI" id="CHEBI:138261"/>
        <dbReference type="ChEBI" id="CHEBI:456215"/>
    </reaction>
    <physiologicalReaction direction="left-to-right" evidence="16">
        <dbReference type="Rhea" id="RHEA:54537"/>
    </physiologicalReaction>
</comment>
<evidence type="ECO:0000256" key="14">
    <source>
        <dbReference type="ARBA" id="ARBA00023242"/>
    </source>
</evidence>
<dbReference type="PANTHER" id="PTHR43107">
    <property type="entry name" value="LONG-CHAIN FATTY ACID TRANSPORT PROTEIN"/>
    <property type="match status" value="1"/>
</dbReference>
<dbReference type="PANTHER" id="PTHR43107:SF15">
    <property type="entry name" value="FATTY ACID TRANSPORT PROTEIN 3, ISOFORM A"/>
    <property type="match status" value="1"/>
</dbReference>
<dbReference type="SUPFAM" id="SSF56801">
    <property type="entry name" value="Acetyl-CoA synthetase-like"/>
    <property type="match status" value="1"/>
</dbReference>
<dbReference type="PROSITE" id="PS00115">
    <property type="entry name" value="RNA_POL_II_REPEAT"/>
    <property type="match status" value="3"/>
</dbReference>
<evidence type="ECO:0000259" key="21">
    <source>
        <dbReference type="Pfam" id="PF04998"/>
    </source>
</evidence>
<evidence type="ECO:0000256" key="5">
    <source>
        <dbReference type="ARBA" id="ARBA00022598"/>
    </source>
</evidence>
<dbReference type="GO" id="GO:0044539">
    <property type="term" value="P:long-chain fatty acid import into cell"/>
    <property type="evidence" value="ECO:0007669"/>
    <property type="project" value="TreeGrafter"/>
</dbReference>
<dbReference type="GO" id="GO:0005634">
    <property type="term" value="C:nucleus"/>
    <property type="evidence" value="ECO:0007669"/>
    <property type="project" value="UniProtKB-SubCell"/>
</dbReference>
<keyword evidence="4" id="KW-0597">Phosphoprotein</keyword>
<dbReference type="AlphaFoldDB" id="A0A1I7X5I4"/>
<keyword evidence="23" id="KW-1185">Reference proteome</keyword>
<dbReference type="WBParaSite" id="Hba_12864">
    <property type="protein sequence ID" value="Hba_12864"/>
    <property type="gene ID" value="Hba_12864"/>
</dbReference>
<dbReference type="InterPro" id="IPR042099">
    <property type="entry name" value="ANL_N_sf"/>
</dbReference>
<dbReference type="GO" id="GO:0003899">
    <property type="term" value="F:DNA-directed RNA polymerase activity"/>
    <property type="evidence" value="ECO:0007669"/>
    <property type="project" value="UniProtKB-EC"/>
</dbReference>
<dbReference type="GO" id="GO:0004467">
    <property type="term" value="F:long-chain fatty acid-CoA ligase activity"/>
    <property type="evidence" value="ECO:0007669"/>
    <property type="project" value="UniProtKB-EC"/>
</dbReference>
<keyword evidence="5" id="KW-0436">Ligase</keyword>
<dbReference type="InterPro" id="IPR045851">
    <property type="entry name" value="AMP-bd_C_sf"/>
</dbReference>
<evidence type="ECO:0000313" key="24">
    <source>
        <dbReference type="WBParaSite" id="Hba_12864"/>
    </source>
</evidence>
<keyword evidence="20" id="KW-0812">Transmembrane</keyword>
<dbReference type="EC" id="6.2.1.3" evidence="15"/>
<evidence type="ECO:0000256" key="18">
    <source>
        <dbReference type="ARBA" id="ARBA00048666"/>
    </source>
</evidence>
<evidence type="ECO:0000256" key="19">
    <source>
        <dbReference type="SAM" id="MobiDB-lite"/>
    </source>
</evidence>
<dbReference type="Pfam" id="PF05001">
    <property type="entry name" value="RNA_pol_Rpb1_R"/>
    <property type="match status" value="6"/>
</dbReference>
<feature type="region of interest" description="Disordered" evidence="19">
    <location>
        <begin position="206"/>
        <end position="326"/>
    </location>
</feature>
<organism evidence="23 24">
    <name type="scientific">Heterorhabditis bacteriophora</name>
    <name type="common">Entomopathogenic nematode worm</name>
    <dbReference type="NCBI Taxonomy" id="37862"/>
    <lineage>
        <taxon>Eukaryota</taxon>
        <taxon>Metazoa</taxon>
        <taxon>Ecdysozoa</taxon>
        <taxon>Nematoda</taxon>
        <taxon>Chromadorea</taxon>
        <taxon>Rhabditida</taxon>
        <taxon>Rhabditina</taxon>
        <taxon>Rhabditomorpha</taxon>
        <taxon>Strongyloidea</taxon>
        <taxon>Heterorhabditidae</taxon>
        <taxon>Heterorhabditis</taxon>
    </lineage>
</organism>
<evidence type="ECO:0000256" key="11">
    <source>
        <dbReference type="ARBA" id="ARBA00022840"/>
    </source>
</evidence>
<protein>
    <recommendedName>
        <fullName evidence="17">Long-chain-fatty-acid--CoA ligase</fullName>
        <ecNumber evidence="3">2.7.7.6</ecNumber>
        <ecNumber evidence="15">6.2.1.3</ecNumber>
    </recommendedName>
</protein>
<keyword evidence="10" id="KW-0862">Zinc</keyword>
<dbReference type="GO" id="GO:0005524">
    <property type="term" value="F:ATP binding"/>
    <property type="evidence" value="ECO:0007669"/>
    <property type="project" value="UniProtKB-KW"/>
</dbReference>
<dbReference type="SUPFAM" id="SSF64484">
    <property type="entry name" value="beta and beta-prime subunits of DNA dependent RNA-polymerase"/>
    <property type="match status" value="1"/>
</dbReference>
<dbReference type="GO" id="GO:0006366">
    <property type="term" value="P:transcription by RNA polymerase II"/>
    <property type="evidence" value="ECO:0007669"/>
    <property type="project" value="InterPro"/>
</dbReference>
<dbReference type="InterPro" id="IPR025110">
    <property type="entry name" value="AMP-bd_C"/>
</dbReference>
<evidence type="ECO:0000256" key="12">
    <source>
        <dbReference type="ARBA" id="ARBA00023125"/>
    </source>
</evidence>
<keyword evidence="20" id="KW-0472">Membrane</keyword>
<evidence type="ECO:0000256" key="13">
    <source>
        <dbReference type="ARBA" id="ARBA00023163"/>
    </source>
</evidence>
<dbReference type="Gene3D" id="3.30.1360.140">
    <property type="match status" value="1"/>
</dbReference>
<dbReference type="InterPro" id="IPR007081">
    <property type="entry name" value="RNA_pol_Rpb1_5"/>
</dbReference>
<evidence type="ECO:0000256" key="4">
    <source>
        <dbReference type="ARBA" id="ARBA00022553"/>
    </source>
</evidence>
<keyword evidence="9" id="KW-0443">Lipid metabolism</keyword>
<keyword evidence="13" id="KW-0804">Transcription</keyword>
<evidence type="ECO:0000256" key="8">
    <source>
        <dbReference type="ARBA" id="ARBA00022741"/>
    </source>
</evidence>
<comment type="catalytic activity">
    <reaction evidence="18">
        <text>tetracosanoate + ATP + CoA = tetracosanoyl-CoA + AMP + diphosphate</text>
        <dbReference type="Rhea" id="RHEA:33639"/>
        <dbReference type="ChEBI" id="CHEBI:30616"/>
        <dbReference type="ChEBI" id="CHEBI:31014"/>
        <dbReference type="ChEBI" id="CHEBI:33019"/>
        <dbReference type="ChEBI" id="CHEBI:57287"/>
        <dbReference type="ChEBI" id="CHEBI:65052"/>
        <dbReference type="ChEBI" id="CHEBI:456215"/>
    </reaction>
    <physiologicalReaction direction="left-to-right" evidence="18">
        <dbReference type="Rhea" id="RHEA:33640"/>
    </physiologicalReaction>
</comment>
<dbReference type="EC" id="2.7.7.6" evidence="3"/>
<dbReference type="GO" id="GO:0046872">
    <property type="term" value="F:metal ion binding"/>
    <property type="evidence" value="ECO:0007669"/>
    <property type="project" value="UniProtKB-KW"/>
</dbReference>
<dbReference type="Proteomes" id="UP000095283">
    <property type="component" value="Unplaced"/>
</dbReference>
<keyword evidence="8" id="KW-0547">Nucleotide-binding</keyword>
<comment type="subcellular location">
    <subcellularLocation>
        <location evidence="1">Nucleus</location>
    </subcellularLocation>
</comment>
<evidence type="ECO:0000256" key="9">
    <source>
        <dbReference type="ARBA" id="ARBA00022832"/>
    </source>
</evidence>
<feature type="domain" description="AMP-binding enzyme C-terminal" evidence="22">
    <location>
        <begin position="652"/>
        <end position="731"/>
    </location>
</feature>
<keyword evidence="20" id="KW-1133">Transmembrane helix</keyword>
<dbReference type="GO" id="GO:0005886">
    <property type="term" value="C:plasma membrane"/>
    <property type="evidence" value="ECO:0007669"/>
    <property type="project" value="TreeGrafter"/>
</dbReference>
<dbReference type="InterPro" id="IPR038593">
    <property type="entry name" value="RNA_pol_Rpb1_7_sf"/>
</dbReference>
<evidence type="ECO:0000256" key="10">
    <source>
        <dbReference type="ARBA" id="ARBA00022833"/>
    </source>
</evidence>
<keyword evidence="12" id="KW-0238">DNA-binding</keyword>
<evidence type="ECO:0000256" key="17">
    <source>
        <dbReference type="ARBA" id="ARBA00041297"/>
    </source>
</evidence>
<evidence type="ECO:0000256" key="15">
    <source>
        <dbReference type="ARBA" id="ARBA00026121"/>
    </source>
</evidence>
<dbReference type="GO" id="GO:0003677">
    <property type="term" value="F:DNA binding"/>
    <property type="evidence" value="ECO:0007669"/>
    <property type="project" value="UniProtKB-KW"/>
</dbReference>
<dbReference type="GO" id="GO:0005324">
    <property type="term" value="F:long-chain fatty acid transmembrane transporter activity"/>
    <property type="evidence" value="ECO:0007669"/>
    <property type="project" value="TreeGrafter"/>
</dbReference>
<dbReference type="Pfam" id="PF13193">
    <property type="entry name" value="AMP-binding_C"/>
    <property type="match status" value="1"/>
</dbReference>
<feature type="domain" description="RNA polymerase Rpb1" evidence="21">
    <location>
        <begin position="39"/>
        <end position="125"/>
    </location>
</feature>
<evidence type="ECO:0000256" key="2">
    <source>
        <dbReference type="ARBA" id="ARBA00006432"/>
    </source>
</evidence>
<keyword evidence="9" id="KW-0276">Fatty acid metabolism</keyword>
<comment type="similarity">
    <text evidence="2">Belongs to the ATP-dependent AMP-binding enzyme family.</text>
</comment>
<evidence type="ECO:0000256" key="16">
    <source>
        <dbReference type="ARBA" id="ARBA00036527"/>
    </source>
</evidence>
<dbReference type="GO" id="GO:0005789">
    <property type="term" value="C:endoplasmic reticulum membrane"/>
    <property type="evidence" value="ECO:0007669"/>
    <property type="project" value="TreeGrafter"/>
</dbReference>
<name>A0A1I7X5I4_HETBA</name>
<keyword evidence="14" id="KW-0539">Nucleus</keyword>
<dbReference type="PRINTS" id="PR01217">
    <property type="entry name" value="PRICHEXTENSN"/>
</dbReference>
<evidence type="ECO:0000256" key="6">
    <source>
        <dbReference type="ARBA" id="ARBA00022723"/>
    </source>
</evidence>
<evidence type="ECO:0000256" key="7">
    <source>
        <dbReference type="ARBA" id="ARBA00022737"/>
    </source>
</evidence>
<evidence type="ECO:0000313" key="23">
    <source>
        <dbReference type="Proteomes" id="UP000095283"/>
    </source>
</evidence>
<sequence length="826" mass="92476">MNILIRSTLCSKKMASTHKLNAEAFEWLLGEVETRFQQAIAQPGEMVGALAAQSLGEPATQMTLNTFHYAGVSAKNVTLGVPRLKEIINVSKQLKTPSLTVFLQGAAAKDAEKAKDVLCKLEHTTLRKVTANTAIYYDPDPKNTCIEEDEEWVSIFYEMPDFDPSRASPWLLRLELDRKRYLNFWILSIKNYTIVYFIIGYRSYSPTSPSYSPTSPSYSPTSPSYSPTSPSYSPTSPSYSPTSPGYSPSSPRYSPTSPTYSPTSPTYSPTSPTYSPTSPTYSPTSPQYSPSSPQYSPSSPQYSPSSPRGDSSPAYSPSSPQYSPTSPVYTPSSPQVLLLLFLFILITYYTFFFSSILQVLLSTVLVQVHQAMYPRLRTHHHRLNIARVHHSIARVHHSHLFILCKLLVPLLSLAVAAVSKTHCATYIHQAPQDYPRQRLYGILDVVIDTSTSLVEENVHSVLGRCLTASTFVCLCTILQQAYSYLIYNKVTLLHRLSIWKQFQKRFNVGRIAEFYGSTEGTSNLVNIDGTEGACGFMTVMRCLAFIYPIKLFRVDESGKLKRDSRGYCIPIKPGEEGVLACTIHTNNPLYHFEGYLDKEETNKKIIKEPLPGSNPVFISGDIMYWDRYGYLYFKDRIGDTFRWKGENVSTNEVESIIFGMVEVKECAVYGVEVPGCEGRAGMAAIVPSDAYINPQIFLDSLYKNLTSTLPLYAVPIFIKIIPCINKTGTFKIKKASFHKQGLTPADLSAVFYLDLENKKYSELSKEIYKLIEQGNINNFCISVNRTSMMRAHAERYCGPWTAKPNARKVEAVRSIALGQSHNCSST</sequence>
<dbReference type="Gene3D" id="3.30.300.30">
    <property type="match status" value="1"/>
</dbReference>
<evidence type="ECO:0000256" key="20">
    <source>
        <dbReference type="SAM" id="Phobius"/>
    </source>
</evidence>
<evidence type="ECO:0000259" key="22">
    <source>
        <dbReference type="Pfam" id="PF13193"/>
    </source>
</evidence>
<keyword evidence="6" id="KW-0479">Metal-binding</keyword>
<dbReference type="InterPro" id="IPR000684">
    <property type="entry name" value="RNA_pol_II_repeat_euk"/>
</dbReference>